<organism evidence="1 2">
    <name type="scientific">Romanomermis culicivorax</name>
    <name type="common">Nematode worm</name>
    <dbReference type="NCBI Taxonomy" id="13658"/>
    <lineage>
        <taxon>Eukaryota</taxon>
        <taxon>Metazoa</taxon>
        <taxon>Ecdysozoa</taxon>
        <taxon>Nematoda</taxon>
        <taxon>Enoplea</taxon>
        <taxon>Dorylaimia</taxon>
        <taxon>Mermithida</taxon>
        <taxon>Mermithoidea</taxon>
        <taxon>Mermithidae</taxon>
        <taxon>Romanomermis</taxon>
    </lineage>
</organism>
<name>A0A915K2V4_ROMCU</name>
<dbReference type="AlphaFoldDB" id="A0A915K2V4"/>
<protein>
    <submittedName>
        <fullName evidence="2">Uncharacterized protein</fullName>
    </submittedName>
</protein>
<proteinExistence type="predicted"/>
<evidence type="ECO:0000313" key="2">
    <source>
        <dbReference type="WBParaSite" id="nRc.2.0.1.t32163-RA"/>
    </source>
</evidence>
<dbReference type="Proteomes" id="UP000887565">
    <property type="component" value="Unplaced"/>
</dbReference>
<accession>A0A915K2V4</accession>
<sequence>MNRIPKREPAFDHESGTYICNHFALHLVIFDQDFHMETAIEEIEIDETDYMANLHSWFHFYSRLLGIIDFQNRFTFPTPIYTYPLLTTASAHVLTAEELLERPMLPTGPEPSEDQLLEMLIFDLNMAKLPTAALQPAPRELPAAADLTVSATQINEFLKLMLDDISSLAPAPLEESTPLNQLKWTLRRTPPPRTKR</sequence>
<evidence type="ECO:0000313" key="1">
    <source>
        <dbReference type="Proteomes" id="UP000887565"/>
    </source>
</evidence>
<keyword evidence="1" id="KW-1185">Reference proteome</keyword>
<reference evidence="2" key="1">
    <citation type="submission" date="2022-11" db="UniProtKB">
        <authorList>
            <consortium name="WormBaseParasite"/>
        </authorList>
    </citation>
    <scope>IDENTIFICATION</scope>
</reference>
<dbReference type="WBParaSite" id="nRc.2.0.1.t32163-RA">
    <property type="protein sequence ID" value="nRc.2.0.1.t32163-RA"/>
    <property type="gene ID" value="nRc.2.0.1.g32163"/>
</dbReference>